<dbReference type="SUPFAM" id="SSF50156">
    <property type="entry name" value="PDZ domain-like"/>
    <property type="match status" value="1"/>
</dbReference>
<evidence type="ECO:0000256" key="2">
    <source>
        <dbReference type="ARBA" id="ARBA00022801"/>
    </source>
</evidence>
<feature type="transmembrane region" description="Helical" evidence="3">
    <location>
        <begin position="6"/>
        <end position="26"/>
    </location>
</feature>
<dbReference type="PRINTS" id="PR00834">
    <property type="entry name" value="PROTEASES2C"/>
</dbReference>
<keyword evidence="3" id="KW-1133">Transmembrane helix</keyword>
<name>A0A7K4MY87_9ARCH</name>
<dbReference type="CDD" id="cd06779">
    <property type="entry name" value="cpPDZ_Deg_HtrA-like"/>
    <property type="match status" value="1"/>
</dbReference>
<dbReference type="EMBL" id="JACATA010000006">
    <property type="protein sequence ID" value="NWJ68200.1"/>
    <property type="molecule type" value="Genomic_DNA"/>
</dbReference>
<evidence type="ECO:0000313" key="5">
    <source>
        <dbReference type="EMBL" id="NWJ68200.1"/>
    </source>
</evidence>
<dbReference type="GO" id="GO:0004252">
    <property type="term" value="F:serine-type endopeptidase activity"/>
    <property type="evidence" value="ECO:0007669"/>
    <property type="project" value="InterPro"/>
</dbReference>
<dbReference type="InterPro" id="IPR036034">
    <property type="entry name" value="PDZ_sf"/>
</dbReference>
<gene>
    <name evidence="5" type="ORF">HX834_02465</name>
</gene>
<dbReference type="AlphaFoldDB" id="A0A7K4MY87"/>
<evidence type="ECO:0000256" key="1">
    <source>
        <dbReference type="ARBA" id="ARBA00022670"/>
    </source>
</evidence>
<keyword evidence="2" id="KW-0378">Hydrolase</keyword>
<comment type="caution">
    <text evidence="5">The sequence shown here is derived from an EMBL/GenBank/DDBJ whole genome shotgun (WGS) entry which is preliminary data.</text>
</comment>
<keyword evidence="3" id="KW-0812">Transmembrane</keyword>
<evidence type="ECO:0000256" key="3">
    <source>
        <dbReference type="SAM" id="Phobius"/>
    </source>
</evidence>
<dbReference type="InterPro" id="IPR009003">
    <property type="entry name" value="Peptidase_S1_PA"/>
</dbReference>
<keyword evidence="6" id="KW-1185">Reference proteome</keyword>
<dbReference type="GO" id="GO:0006508">
    <property type="term" value="P:proteolysis"/>
    <property type="evidence" value="ECO:0007669"/>
    <property type="project" value="UniProtKB-KW"/>
</dbReference>
<keyword evidence="3" id="KW-0472">Membrane</keyword>
<dbReference type="Gene3D" id="2.30.42.10">
    <property type="match status" value="1"/>
</dbReference>
<keyword evidence="1" id="KW-0645">Protease</keyword>
<protein>
    <submittedName>
        <fullName evidence="5">Trypsin-like peptidase domain-containing protein</fullName>
    </submittedName>
</protein>
<dbReference type="Pfam" id="PF13365">
    <property type="entry name" value="Trypsin_2"/>
    <property type="match status" value="1"/>
</dbReference>
<dbReference type="PANTHER" id="PTHR43343">
    <property type="entry name" value="PEPTIDASE S12"/>
    <property type="match status" value="1"/>
</dbReference>
<dbReference type="InterPro" id="IPR001478">
    <property type="entry name" value="PDZ"/>
</dbReference>
<dbReference type="Gene3D" id="2.40.10.120">
    <property type="match status" value="1"/>
</dbReference>
<dbReference type="SUPFAM" id="SSF50494">
    <property type="entry name" value="Trypsin-like serine proteases"/>
    <property type="match status" value="1"/>
</dbReference>
<evidence type="ECO:0000259" key="4">
    <source>
        <dbReference type="Pfam" id="PF13180"/>
    </source>
</evidence>
<evidence type="ECO:0000313" key="6">
    <source>
        <dbReference type="Proteomes" id="UP000554454"/>
    </source>
</evidence>
<sequence length="385" mass="40598">MAKSGFVVGGIVGATAIILLFAFIIVPSQEIGTPDLITSNGHSATILGDEISSSSKSNLTLVELFEKSEEGVVKIKVVRIGSQGTVQGDIGGVGSGFVYDNLGHIITNAHVVDGADKATVTFLDGSQYNAEIIGKDKFTDIAVIKVSEKPRLLHPLEIGDSSLLQVGEQVAAIGNPFGLSGSMTSGIVSQIGRLIAAQDSGFSIPDVIQTDAAINPGNSGGPLLNMRGQVIGINTAIQSISGEFVGIGFAVPSNTVSKIVPTLIEEGKYPHPWIGISGKDIDPDLARVLDLKQAKGFLVITVVDDSPADKAGLKGMSQTQIINGEEYPADGDIIIWVDDKEVRKISDILIHLQREKSVGDEMVLGILRDGDFMHLTLKLVERPDL</sequence>
<dbReference type="PANTHER" id="PTHR43343:SF3">
    <property type="entry name" value="PROTEASE DO-LIKE 8, CHLOROPLASTIC"/>
    <property type="match status" value="1"/>
</dbReference>
<dbReference type="InterPro" id="IPR001940">
    <property type="entry name" value="Peptidase_S1C"/>
</dbReference>
<dbReference type="Pfam" id="PF13180">
    <property type="entry name" value="PDZ_2"/>
    <property type="match status" value="1"/>
</dbReference>
<dbReference type="Proteomes" id="UP000554454">
    <property type="component" value="Unassembled WGS sequence"/>
</dbReference>
<accession>A0A7K4MY87</accession>
<organism evidence="5 6">
    <name type="scientific">Marine Group I thaumarchaeote</name>
    <dbReference type="NCBI Taxonomy" id="2511932"/>
    <lineage>
        <taxon>Archaea</taxon>
        <taxon>Nitrososphaerota</taxon>
        <taxon>Marine Group I</taxon>
    </lineage>
</organism>
<proteinExistence type="predicted"/>
<feature type="domain" description="PDZ" evidence="4">
    <location>
        <begin position="274"/>
        <end position="379"/>
    </location>
</feature>
<reference evidence="5 6" key="1">
    <citation type="journal article" date="2019" name="Environ. Microbiol.">
        <title>Genomics insights into ecotype formation of ammonia-oxidizing archaea in the deep ocean.</title>
        <authorList>
            <person name="Wang Y."/>
            <person name="Huang J.M."/>
            <person name="Cui G.J."/>
            <person name="Nunoura T."/>
            <person name="Takaki Y."/>
            <person name="Li W.L."/>
            <person name="Li J."/>
            <person name="Gao Z.M."/>
            <person name="Takai K."/>
            <person name="Zhang A.Q."/>
            <person name="Stepanauskas R."/>
        </authorList>
    </citation>
    <scope>NUCLEOTIDE SEQUENCE [LARGE SCALE GENOMIC DNA]</scope>
    <source>
        <strain evidence="5 6">D17</strain>
    </source>
</reference>
<dbReference type="InterPro" id="IPR051201">
    <property type="entry name" value="Chloro_Bact_Ser_Proteases"/>
</dbReference>